<keyword evidence="1" id="KW-1133">Transmembrane helix</keyword>
<feature type="transmembrane region" description="Helical" evidence="1">
    <location>
        <begin position="20"/>
        <end position="45"/>
    </location>
</feature>
<reference evidence="2" key="1">
    <citation type="submission" date="2022-03" db="EMBL/GenBank/DDBJ databases">
        <authorList>
            <person name="Leyn A S."/>
        </authorList>
    </citation>
    <scope>NUCLEOTIDE SEQUENCE</scope>
    <source>
        <strain evidence="2">Streptomyces globisporus 4-3</strain>
    </source>
</reference>
<keyword evidence="3" id="KW-1185">Reference proteome</keyword>
<organism evidence="2 3">
    <name type="scientific">Streptomyces globisporus</name>
    <dbReference type="NCBI Taxonomy" id="1908"/>
    <lineage>
        <taxon>Bacteria</taxon>
        <taxon>Bacillati</taxon>
        <taxon>Actinomycetota</taxon>
        <taxon>Actinomycetes</taxon>
        <taxon>Kitasatosporales</taxon>
        <taxon>Streptomycetaceae</taxon>
        <taxon>Streptomyces</taxon>
    </lineage>
</organism>
<gene>
    <name evidence="2" type="ORF">SGL43_03343</name>
</gene>
<sequence>MSVNATGRTGGRGRLEGVALVVGGALLFALGLLVVVTGTGLSGALGMRVETFGRIDCHDTRTEKGQTVWHCFGESAAQQRANAAERDRVGREVLRAHVDGVPRSAEISRSRLLFTDHDGRTDPATVTATQVFDGGRWYAHSSTVVGYGMIPLLLGAGTAAWGGYRLRTT</sequence>
<dbReference type="Proteomes" id="UP001154015">
    <property type="component" value="Unassembled WGS sequence"/>
</dbReference>
<evidence type="ECO:0000256" key="1">
    <source>
        <dbReference type="SAM" id="Phobius"/>
    </source>
</evidence>
<proteinExistence type="predicted"/>
<evidence type="ECO:0000313" key="3">
    <source>
        <dbReference type="Proteomes" id="UP001154015"/>
    </source>
</evidence>
<name>A0ABM9GXH3_STRGL</name>
<protein>
    <recommendedName>
        <fullName evidence="4">DUF3592 domain-containing protein</fullName>
    </recommendedName>
</protein>
<dbReference type="RefSeq" id="WP_044376711.1">
    <property type="nucleotide sequence ID" value="NZ_CAKXYP010000008.1"/>
</dbReference>
<accession>A0ABM9GXH3</accession>
<comment type="caution">
    <text evidence="2">The sequence shown here is derived from an EMBL/GenBank/DDBJ whole genome shotgun (WGS) entry which is preliminary data.</text>
</comment>
<evidence type="ECO:0000313" key="2">
    <source>
        <dbReference type="EMBL" id="CAH9416318.1"/>
    </source>
</evidence>
<evidence type="ECO:0008006" key="4">
    <source>
        <dbReference type="Google" id="ProtNLM"/>
    </source>
</evidence>
<feature type="transmembrane region" description="Helical" evidence="1">
    <location>
        <begin position="144"/>
        <end position="164"/>
    </location>
</feature>
<keyword evidence="1" id="KW-0812">Transmembrane</keyword>
<dbReference type="EMBL" id="CAKXYP010000008">
    <property type="protein sequence ID" value="CAH9416318.1"/>
    <property type="molecule type" value="Genomic_DNA"/>
</dbReference>
<keyword evidence="1" id="KW-0472">Membrane</keyword>